<dbReference type="PANTHER" id="PTHR24258:SF129">
    <property type="entry name" value="LP15124P-RELATED"/>
    <property type="match status" value="1"/>
</dbReference>
<dbReference type="Proteomes" id="UP001497623">
    <property type="component" value="Unassembled WGS sequence"/>
</dbReference>
<feature type="non-terminal residue" evidence="6">
    <location>
        <position position="1"/>
    </location>
</feature>
<comment type="caution">
    <text evidence="6">The sequence shown here is derived from an EMBL/GenBank/DDBJ whole genome shotgun (WGS) entry which is preliminary data.</text>
</comment>
<evidence type="ECO:0000256" key="2">
    <source>
        <dbReference type="ARBA" id="ARBA00023157"/>
    </source>
</evidence>
<reference evidence="6 7" key="1">
    <citation type="submission" date="2024-05" db="EMBL/GenBank/DDBJ databases">
        <authorList>
            <person name="Wallberg A."/>
        </authorList>
    </citation>
    <scope>NUCLEOTIDE SEQUENCE [LARGE SCALE GENOMIC DNA]</scope>
</reference>
<name>A0AAV2Q9M6_MEGNR</name>
<keyword evidence="1" id="KW-0732">Signal</keyword>
<evidence type="ECO:0000256" key="4">
    <source>
        <dbReference type="ARBA" id="ARBA00024195"/>
    </source>
</evidence>
<dbReference type="InterPro" id="IPR018114">
    <property type="entry name" value="TRYPSIN_HIS"/>
</dbReference>
<organism evidence="6 7">
    <name type="scientific">Meganyctiphanes norvegica</name>
    <name type="common">Northern krill</name>
    <name type="synonym">Thysanopoda norvegica</name>
    <dbReference type="NCBI Taxonomy" id="48144"/>
    <lineage>
        <taxon>Eukaryota</taxon>
        <taxon>Metazoa</taxon>
        <taxon>Ecdysozoa</taxon>
        <taxon>Arthropoda</taxon>
        <taxon>Crustacea</taxon>
        <taxon>Multicrustacea</taxon>
        <taxon>Malacostraca</taxon>
        <taxon>Eumalacostraca</taxon>
        <taxon>Eucarida</taxon>
        <taxon>Euphausiacea</taxon>
        <taxon>Euphausiidae</taxon>
        <taxon>Meganyctiphanes</taxon>
    </lineage>
</organism>
<feature type="non-terminal residue" evidence="6">
    <location>
        <position position="145"/>
    </location>
</feature>
<dbReference type="SMART" id="SM00020">
    <property type="entry name" value="Tryp_SPc"/>
    <property type="match status" value="1"/>
</dbReference>
<keyword evidence="3" id="KW-0325">Glycoprotein</keyword>
<evidence type="ECO:0000256" key="1">
    <source>
        <dbReference type="ARBA" id="ARBA00022729"/>
    </source>
</evidence>
<dbReference type="PROSITE" id="PS50240">
    <property type="entry name" value="TRYPSIN_DOM"/>
    <property type="match status" value="1"/>
</dbReference>
<evidence type="ECO:0000256" key="3">
    <source>
        <dbReference type="ARBA" id="ARBA00023180"/>
    </source>
</evidence>
<dbReference type="InterPro" id="IPR043504">
    <property type="entry name" value="Peptidase_S1_PA_chymotrypsin"/>
</dbReference>
<evidence type="ECO:0000313" key="7">
    <source>
        <dbReference type="Proteomes" id="UP001497623"/>
    </source>
</evidence>
<dbReference type="GO" id="GO:0006508">
    <property type="term" value="P:proteolysis"/>
    <property type="evidence" value="ECO:0007669"/>
    <property type="project" value="InterPro"/>
</dbReference>
<dbReference type="PRINTS" id="PR00722">
    <property type="entry name" value="CHYMOTRYPSIN"/>
</dbReference>
<dbReference type="EMBL" id="CAXKWB010004487">
    <property type="protein sequence ID" value="CAL4073827.1"/>
    <property type="molecule type" value="Genomic_DNA"/>
</dbReference>
<evidence type="ECO:0000313" key="6">
    <source>
        <dbReference type="EMBL" id="CAL4073827.1"/>
    </source>
</evidence>
<comment type="similarity">
    <text evidence="4">Belongs to the peptidase S1 family. CLIP subfamily.</text>
</comment>
<protein>
    <recommendedName>
        <fullName evidence="5">Peptidase S1 domain-containing protein</fullName>
    </recommendedName>
</protein>
<dbReference type="Gene3D" id="2.40.10.10">
    <property type="entry name" value="Trypsin-like serine proteases"/>
    <property type="match status" value="1"/>
</dbReference>
<dbReference type="AlphaFoldDB" id="A0AAV2Q9M6"/>
<proteinExistence type="inferred from homology"/>
<dbReference type="FunFam" id="2.40.10.10:FF:000028">
    <property type="entry name" value="Serine protease easter"/>
    <property type="match status" value="1"/>
</dbReference>
<gene>
    <name evidence="6" type="ORF">MNOR_LOCUS9314</name>
</gene>
<dbReference type="SUPFAM" id="SSF50494">
    <property type="entry name" value="Trypsin-like serine proteases"/>
    <property type="match status" value="1"/>
</dbReference>
<sequence>NEAQFAEFPWQAVIFLSNFTFKCGASIIDNRWLLTAAHCVNGFQPYELKVRLGEWQVNTFDEPKPYVDVDVAAISIHPQFNPKNVHNDIAVLELVEPVEFQYHINSICLPSLGQTFWGQRCIATGWGKDSFDGNYQHIMKKVELP</sequence>
<accession>A0AAV2Q9M6</accession>
<evidence type="ECO:0000259" key="5">
    <source>
        <dbReference type="PROSITE" id="PS50240"/>
    </source>
</evidence>
<dbReference type="GO" id="GO:0004252">
    <property type="term" value="F:serine-type endopeptidase activity"/>
    <property type="evidence" value="ECO:0007669"/>
    <property type="project" value="InterPro"/>
</dbReference>
<dbReference type="CDD" id="cd00190">
    <property type="entry name" value="Tryp_SPc"/>
    <property type="match status" value="1"/>
</dbReference>
<keyword evidence="7" id="KW-1185">Reference proteome</keyword>
<dbReference type="InterPro" id="IPR001314">
    <property type="entry name" value="Peptidase_S1A"/>
</dbReference>
<keyword evidence="2" id="KW-1015">Disulfide bond</keyword>
<dbReference type="InterPro" id="IPR001254">
    <property type="entry name" value="Trypsin_dom"/>
</dbReference>
<dbReference type="PANTHER" id="PTHR24258">
    <property type="entry name" value="SERINE PROTEASE-RELATED"/>
    <property type="match status" value="1"/>
</dbReference>
<dbReference type="PROSITE" id="PS00134">
    <property type="entry name" value="TRYPSIN_HIS"/>
    <property type="match status" value="1"/>
</dbReference>
<dbReference type="InterPro" id="IPR009003">
    <property type="entry name" value="Peptidase_S1_PA"/>
</dbReference>
<feature type="domain" description="Peptidase S1" evidence="5">
    <location>
        <begin position="1"/>
        <end position="145"/>
    </location>
</feature>
<dbReference type="Pfam" id="PF00089">
    <property type="entry name" value="Trypsin"/>
    <property type="match status" value="1"/>
</dbReference>